<keyword evidence="2" id="KW-1185">Reference proteome</keyword>
<evidence type="ECO:0000313" key="1">
    <source>
        <dbReference type="EMBL" id="UNM12176.1"/>
    </source>
</evidence>
<evidence type="ECO:0000313" key="2">
    <source>
        <dbReference type="Proteomes" id="UP000828924"/>
    </source>
</evidence>
<reference evidence="1 2" key="1">
    <citation type="submission" date="2021-03" db="EMBL/GenBank/DDBJ databases">
        <title>Complete genome of Streptomyces formicae strain 1H-GS9 (DSM 100524).</title>
        <authorList>
            <person name="Atanasov K.E."/>
            <person name="Altabella T."/>
            <person name="Ferrer A."/>
        </authorList>
    </citation>
    <scope>NUCLEOTIDE SEQUENCE [LARGE SCALE GENOMIC DNA]</scope>
    <source>
        <strain evidence="1 2">1H-GS9</strain>
    </source>
</reference>
<gene>
    <name evidence="1" type="ORF">J4032_12075</name>
</gene>
<evidence type="ECO:0008006" key="3">
    <source>
        <dbReference type="Google" id="ProtNLM"/>
    </source>
</evidence>
<dbReference type="Gene3D" id="3.20.20.80">
    <property type="entry name" value="Glycosidases"/>
    <property type="match status" value="1"/>
</dbReference>
<dbReference type="Proteomes" id="UP000828924">
    <property type="component" value="Chromosome"/>
</dbReference>
<sequence length="332" mass="36857">MDLRGISYDTDGGWDRAAVRRDLRAIREELCCTAVQLRGADVERLTEAATYALDTDLDVWILPEPGADLPRREVLAHLARAADAAERLRTAHPGRVTLIAGCEYSLLTRGIIPGPHLLVRLRLLPLLRRGGGAGGLLHRLVTRRLRRFLAEALETARAAFRGPVTYAAGFWEDVDWSGYDTVGVNLYRFAANEERYPELLHALALRAGTKPVVVTEFGCGAYAGADQAGPGSFRIVRWLSARPRMREGYVRDEYTQAAYLTELIGLYADTGIRGCFVFTFVAPGFPHSTDPRYDLDMAGFGVVRVSPDAPEEWETKEAFYAVARAYKAHMEL</sequence>
<dbReference type="SUPFAM" id="SSF51445">
    <property type="entry name" value="(Trans)glycosidases"/>
    <property type="match status" value="1"/>
</dbReference>
<dbReference type="RefSeq" id="WP_242330774.1">
    <property type="nucleotide sequence ID" value="NZ_CP071872.1"/>
</dbReference>
<accession>A0ABY3WKP0</accession>
<dbReference type="InterPro" id="IPR017853">
    <property type="entry name" value="GH"/>
</dbReference>
<protein>
    <recommendedName>
        <fullName evidence="3">Abortive infection protein</fullName>
    </recommendedName>
</protein>
<name>A0ABY3WKP0_9ACTN</name>
<proteinExistence type="predicted"/>
<organism evidence="1 2">
    <name type="scientific">Streptomyces formicae</name>
    <dbReference type="NCBI Taxonomy" id="1616117"/>
    <lineage>
        <taxon>Bacteria</taxon>
        <taxon>Bacillati</taxon>
        <taxon>Actinomycetota</taxon>
        <taxon>Actinomycetes</taxon>
        <taxon>Kitasatosporales</taxon>
        <taxon>Streptomycetaceae</taxon>
        <taxon>Streptomyces</taxon>
    </lineage>
</organism>
<dbReference type="EMBL" id="CP071872">
    <property type="protein sequence ID" value="UNM12176.1"/>
    <property type="molecule type" value="Genomic_DNA"/>
</dbReference>